<dbReference type="InterPro" id="IPR014001">
    <property type="entry name" value="Helicase_ATP-bd"/>
</dbReference>
<evidence type="ECO:0000313" key="8">
    <source>
        <dbReference type="EMBL" id="AFQ04134.1"/>
    </source>
</evidence>
<dbReference type="Proteomes" id="UP000005254">
    <property type="component" value="Chromosome"/>
</dbReference>
<dbReference type="Gene3D" id="3.40.50.300">
    <property type="entry name" value="P-loop containing nucleotide triphosphate hydrolases"/>
    <property type="match status" value="2"/>
</dbReference>
<dbReference type="Pfam" id="PF00270">
    <property type="entry name" value="DEAD"/>
    <property type="match status" value="1"/>
</dbReference>
<dbReference type="RefSeq" id="WP_010869422.1">
    <property type="nucleotide sequence ID" value="NC_018497.1"/>
</dbReference>
<protein>
    <submittedName>
        <fullName evidence="8">DEAD-box ATP dependent DNA helicase</fullName>
    </submittedName>
</protein>
<keyword evidence="1" id="KW-0547">Nucleotide-binding</keyword>
<dbReference type="GeneID" id="99647187"/>
<feature type="domain" description="Helicase C-terminal" evidence="7">
    <location>
        <begin position="190"/>
        <end position="357"/>
    </location>
</feature>
<dbReference type="SMART" id="SM00487">
    <property type="entry name" value="DEXDc"/>
    <property type="match status" value="1"/>
</dbReference>
<dbReference type="KEGG" id="mgx:CM1_01860"/>
<keyword evidence="3 8" id="KW-0347">Helicase</keyword>
<dbReference type="Pfam" id="PF00271">
    <property type="entry name" value="Helicase_C"/>
    <property type="match status" value="1"/>
</dbReference>
<name>A0ABC7ZJ05_MYCGT</name>
<feature type="domain" description="Helicase ATP-binding" evidence="6">
    <location>
        <begin position="26"/>
        <end position="179"/>
    </location>
</feature>
<dbReference type="GO" id="GO:0016787">
    <property type="term" value="F:hydrolase activity"/>
    <property type="evidence" value="ECO:0007669"/>
    <property type="project" value="UniProtKB-KW"/>
</dbReference>
<evidence type="ECO:0000259" key="6">
    <source>
        <dbReference type="PROSITE" id="PS51192"/>
    </source>
</evidence>
<organism evidence="8 9">
    <name type="scientific">Mycoplasmoides genitalium M6320</name>
    <dbReference type="NCBI Taxonomy" id="662945"/>
    <lineage>
        <taxon>Bacteria</taxon>
        <taxon>Bacillati</taxon>
        <taxon>Mycoplasmatota</taxon>
        <taxon>Mycoplasmoidales</taxon>
        <taxon>Mycoplasmoidaceae</taxon>
        <taxon>Mycoplasmoides</taxon>
    </lineage>
</organism>
<dbReference type="InterPro" id="IPR001650">
    <property type="entry name" value="Helicase_C-like"/>
</dbReference>
<reference evidence="8 9" key="1">
    <citation type="journal article" date="2012" name="J. Bacteriol.">
        <title>Draft Genome Sequences of Four Axenic Mycoplasma genitalium Strains Isolated from Denmark, Japan, and Australia.</title>
        <authorList>
            <person name="McGowin C.L."/>
            <person name="Ma L."/>
            <person name="Jensen J.S."/>
            <person name="Mancuso M.M."/>
            <person name="Hamasuna R."/>
            <person name="Adegboye D."/>
            <person name="Martin D.H."/>
        </authorList>
    </citation>
    <scope>NUCLEOTIDE SEQUENCE [LARGE SCALE GENOMIC DNA]</scope>
    <source>
        <strain evidence="8 9">M6320</strain>
    </source>
</reference>
<dbReference type="EMBL" id="CP003772">
    <property type="protein sequence ID" value="AFQ04134.1"/>
    <property type="molecule type" value="Genomic_DNA"/>
</dbReference>
<evidence type="ECO:0000256" key="3">
    <source>
        <dbReference type="ARBA" id="ARBA00022806"/>
    </source>
</evidence>
<evidence type="ECO:0000256" key="4">
    <source>
        <dbReference type="ARBA" id="ARBA00022840"/>
    </source>
</evidence>
<dbReference type="SMART" id="SM00490">
    <property type="entry name" value="HELICc"/>
    <property type="match status" value="1"/>
</dbReference>
<dbReference type="SUPFAM" id="SSF52540">
    <property type="entry name" value="P-loop containing nucleoside triphosphate hydrolases"/>
    <property type="match status" value="1"/>
</dbReference>
<evidence type="ECO:0000256" key="2">
    <source>
        <dbReference type="ARBA" id="ARBA00022801"/>
    </source>
</evidence>
<dbReference type="InterPro" id="IPR027417">
    <property type="entry name" value="P-loop_NTPase"/>
</dbReference>
<dbReference type="GO" id="GO:0005524">
    <property type="term" value="F:ATP binding"/>
    <property type="evidence" value="ECO:0007669"/>
    <property type="project" value="UniProtKB-KW"/>
</dbReference>
<comment type="similarity">
    <text evidence="5">Belongs to the DEAD box helicase family.</text>
</comment>
<dbReference type="AlphaFoldDB" id="A0ABC7ZJ05"/>
<dbReference type="InterPro" id="IPR011545">
    <property type="entry name" value="DEAD/DEAH_box_helicase_dom"/>
</dbReference>
<dbReference type="InterPro" id="IPR050079">
    <property type="entry name" value="DEAD_box_RNA_helicase"/>
</dbReference>
<proteinExistence type="inferred from homology"/>
<sequence length="410" mass="47990">MQFSSSIRQFLDKKRIVEFTKIQQAVFKLWPFQNIIGIAETGSGKTFAYLLPLLDKINTSLDQPQAVIFVPTKELQWQIINILTEIKKYFKTFTFATSFSSKAQLIVSLLNEKYLFTSKVRYVVFDEIDMFLEQSSIQQWLECVHLFQKAKPLFAFFSATLFNQQLQIIKKQVINTKVINLHPKQWIHPLVKHFVVHLNTENRFSGLLALLKHHQNQQIIVFCSNQKSLKQLTQLLSNNNISFGSIYGSLTYQERKNNFTKATNNKLKLLVVSDLFSRGIDLNYFSVVISWDLPKIDSFYIHRSGRVARLNSWGRSYLFWNDQNQSKLNKLIAKGIKFQNVSLTSNGDLKFLTENNQKTTKKPLSTLQIKKIKAIKAKYKKVKPNYKKYQKQQIQNLLINKKKPRSWKNF</sequence>
<dbReference type="PANTHER" id="PTHR47959">
    <property type="entry name" value="ATP-DEPENDENT RNA HELICASE RHLE-RELATED"/>
    <property type="match status" value="1"/>
</dbReference>
<dbReference type="CDD" id="cd18787">
    <property type="entry name" value="SF2_C_DEAD"/>
    <property type="match status" value="1"/>
</dbReference>
<dbReference type="GO" id="GO:0004386">
    <property type="term" value="F:helicase activity"/>
    <property type="evidence" value="ECO:0007669"/>
    <property type="project" value="UniProtKB-KW"/>
</dbReference>
<dbReference type="PROSITE" id="PS51194">
    <property type="entry name" value="HELICASE_CTER"/>
    <property type="match status" value="1"/>
</dbReference>
<keyword evidence="2" id="KW-0378">Hydrolase</keyword>
<dbReference type="SMR" id="A0ABC7ZJ05"/>
<evidence type="ECO:0000256" key="1">
    <source>
        <dbReference type="ARBA" id="ARBA00022741"/>
    </source>
</evidence>
<evidence type="ECO:0000259" key="7">
    <source>
        <dbReference type="PROSITE" id="PS51194"/>
    </source>
</evidence>
<evidence type="ECO:0000256" key="5">
    <source>
        <dbReference type="ARBA" id="ARBA00038437"/>
    </source>
</evidence>
<gene>
    <name evidence="8" type="ORF">CM1_01860</name>
</gene>
<dbReference type="PANTHER" id="PTHR47959:SF13">
    <property type="entry name" value="ATP-DEPENDENT RNA HELICASE RHLE"/>
    <property type="match status" value="1"/>
</dbReference>
<accession>A0ABC7ZJ05</accession>
<evidence type="ECO:0000313" key="9">
    <source>
        <dbReference type="Proteomes" id="UP000005254"/>
    </source>
</evidence>
<dbReference type="PROSITE" id="PS51192">
    <property type="entry name" value="HELICASE_ATP_BIND_1"/>
    <property type="match status" value="1"/>
</dbReference>
<keyword evidence="4" id="KW-0067">ATP-binding</keyword>